<name>A0ABM0H1Y6_SACKO</name>
<evidence type="ECO:0000256" key="1">
    <source>
        <dbReference type="ARBA" id="ARBA00004604"/>
    </source>
</evidence>
<organism evidence="8 9">
    <name type="scientific">Saccoglossus kowalevskii</name>
    <name type="common">Acorn worm</name>
    <dbReference type="NCBI Taxonomy" id="10224"/>
    <lineage>
        <taxon>Eukaryota</taxon>
        <taxon>Metazoa</taxon>
        <taxon>Hemichordata</taxon>
        <taxon>Enteropneusta</taxon>
        <taxon>Harrimaniidae</taxon>
        <taxon>Saccoglossus</taxon>
    </lineage>
</organism>
<evidence type="ECO:0000256" key="4">
    <source>
        <dbReference type="ARBA" id="ARBA00022552"/>
    </source>
</evidence>
<gene>
    <name evidence="9" type="primary">LOC100368659</name>
</gene>
<reference evidence="9" key="1">
    <citation type="submission" date="2025-08" db="UniProtKB">
        <authorList>
            <consortium name="RefSeq"/>
        </authorList>
    </citation>
    <scope>IDENTIFICATION</scope>
    <source>
        <tissue evidence="9">Testes</tissue>
    </source>
</reference>
<accession>A0ABM0H1Y6</accession>
<comment type="subcellular location">
    <subcellularLocation>
        <location evidence="1">Nucleus</location>
        <location evidence="1">Nucleolus</location>
    </subcellularLocation>
</comment>
<dbReference type="Proteomes" id="UP000694865">
    <property type="component" value="Unplaced"/>
</dbReference>
<dbReference type="PANTHER" id="PTHR23183">
    <property type="entry name" value="NOP14"/>
    <property type="match status" value="1"/>
</dbReference>
<protein>
    <submittedName>
        <fullName evidence="9">Nucleolar protein 14-like</fullName>
    </submittedName>
</protein>
<evidence type="ECO:0000256" key="6">
    <source>
        <dbReference type="ARBA" id="ARBA00024695"/>
    </source>
</evidence>
<keyword evidence="4" id="KW-0698">rRNA processing</keyword>
<feature type="compositionally biased region" description="Basic and acidic residues" evidence="7">
    <location>
        <begin position="262"/>
        <end position="288"/>
    </location>
</feature>
<sequence>MAKSKKNRNGMADKVRNTKSNSGKKTNPFEIRINKQKHVVLGRKTKHDKGLPGLARSKALAKRKDTLLNEYKQRHKSNKLVDRRLGEGDVLLTPEEKIMQRFAFEKQKHHEKASVYNLNDDEELTHYGQSLAHIEKFENPLESDDEDDEEMGRLDATYVAEEHFGGFLTRKKDDNKDNSMKSRKELLEERIAISKKEKYERKTEKEETIELREKLDSDWKEISGLLAGSKRNRKEEALIRKSEVDEYDMAVRELKYERKAKASDRLKTADELARDERERLEKLEADRQRRMKGISEEEEPDKPEHISADALEDNVALPRKEKFHLSYKEGKLLLPAGVDSLYSLANVSKNNKDVSGEENESVDEEEENDKFVCNDDSAADDDDDEEEEENAAEDDSDGEDSGADIESDESSDIDDDDDGTSQVIKEEDEKNKLKMIREAKKELPYTFEAPDSYDELVAIIGGHSTNNQLLIIERIRKCHHPSLAEGNSEKLERLFALLLEYLGDLACERPPKMGLIDKLIRHLYELCQNSPIKAAETMQASIVERYEEFDDLCEKKNKRKYPGLDMLLYFKLVSILFPTSDFRHSVVTPTVLFMSQVLTHCQPTCCHDVAVGLFVCNLFFQYVSLSKRYVPEVVNYLYGVLFLSVQKSNSKLYPVIPPFKPFSKYSHILVLEDTEKTSQKDVARISLSDMFADNSQDNCNSDSFRVSIMNTCLSLIHEFAELYQDLPCYKEIFTFILSILSELEVDKYLDQIKNKVTNLQSLLSNQDKKSRDFLRREKKKPQSIKLYEPKIIEDYNLDTKRKAQSRTQNEKQKLISKHRREMKGAIREIRKDTQFLARQKIEEQLERDVERKRKVKELYQMLGTQEGDFNALKRKKIKF</sequence>
<dbReference type="GeneID" id="100368659"/>
<feature type="compositionally biased region" description="Acidic residues" evidence="7">
    <location>
        <begin position="356"/>
        <end position="368"/>
    </location>
</feature>
<proteinExistence type="inferred from homology"/>
<dbReference type="RefSeq" id="XP_002742430.1">
    <property type="nucleotide sequence ID" value="XM_002742384.2"/>
</dbReference>
<evidence type="ECO:0000256" key="2">
    <source>
        <dbReference type="ARBA" id="ARBA00007466"/>
    </source>
</evidence>
<comment type="similarity">
    <text evidence="2">Belongs to the NOP14 family.</text>
</comment>
<dbReference type="Pfam" id="PF04147">
    <property type="entry name" value="Nop14"/>
    <property type="match status" value="1"/>
</dbReference>
<keyword evidence="8" id="KW-1185">Reference proteome</keyword>
<evidence type="ECO:0000256" key="7">
    <source>
        <dbReference type="SAM" id="MobiDB-lite"/>
    </source>
</evidence>
<dbReference type="InterPro" id="IPR007276">
    <property type="entry name" value="Nop14"/>
</dbReference>
<comment type="function">
    <text evidence="6">Involved in nucleolar processing of pre-18S ribosomal RNA. Has a role in the nuclear export of 40S pre-ribosomal subunit to the cytoplasm.</text>
</comment>
<feature type="region of interest" description="Disordered" evidence="7">
    <location>
        <begin position="351"/>
        <end position="427"/>
    </location>
</feature>
<evidence type="ECO:0000313" key="9">
    <source>
        <dbReference type="RefSeq" id="XP_002742430.1"/>
    </source>
</evidence>
<evidence type="ECO:0000313" key="8">
    <source>
        <dbReference type="Proteomes" id="UP000694865"/>
    </source>
</evidence>
<keyword evidence="5" id="KW-0539">Nucleus</keyword>
<evidence type="ECO:0000256" key="3">
    <source>
        <dbReference type="ARBA" id="ARBA00022517"/>
    </source>
</evidence>
<feature type="region of interest" description="Disordered" evidence="7">
    <location>
        <begin position="1"/>
        <end position="30"/>
    </location>
</feature>
<keyword evidence="3" id="KW-0690">Ribosome biogenesis</keyword>
<feature type="compositionally biased region" description="Acidic residues" evidence="7">
    <location>
        <begin position="377"/>
        <end position="419"/>
    </location>
</feature>
<dbReference type="PANTHER" id="PTHR23183:SF0">
    <property type="entry name" value="NUCLEOLAR PROTEIN 14"/>
    <property type="match status" value="1"/>
</dbReference>
<feature type="region of interest" description="Disordered" evidence="7">
    <location>
        <begin position="262"/>
        <end position="315"/>
    </location>
</feature>
<evidence type="ECO:0000256" key="5">
    <source>
        <dbReference type="ARBA" id="ARBA00023242"/>
    </source>
</evidence>